<dbReference type="EMBL" id="JACAGB010000017">
    <property type="protein sequence ID" value="KAF6318835.1"/>
    <property type="molecule type" value="Genomic_DNA"/>
</dbReference>
<dbReference type="AlphaFoldDB" id="A0A7J7V0Z7"/>
<dbReference type="PANTHER" id="PTHR12398:SF35">
    <property type="entry name" value="PROTEIN PHOSPHATASE INHIBITOR 2-RELATED"/>
    <property type="match status" value="1"/>
</dbReference>
<evidence type="ECO:0000256" key="5">
    <source>
        <dbReference type="ARBA" id="ARBA00023272"/>
    </source>
</evidence>
<keyword evidence="5" id="KW-0650">Protein phosphatase inhibitor</keyword>
<evidence type="ECO:0000256" key="3">
    <source>
        <dbReference type="ARBA" id="ARBA00022553"/>
    </source>
</evidence>
<dbReference type="GO" id="GO:0004864">
    <property type="term" value="F:protein phosphatase inhibitor activity"/>
    <property type="evidence" value="ECO:0007669"/>
    <property type="project" value="UniProtKB-KW"/>
</dbReference>
<dbReference type="InterPro" id="IPR007062">
    <property type="entry name" value="PPI-2"/>
</dbReference>
<dbReference type="Proteomes" id="UP000558488">
    <property type="component" value="Unassembled WGS sequence"/>
</dbReference>
<feature type="region of interest" description="Disordered" evidence="7">
    <location>
        <begin position="193"/>
        <end position="230"/>
    </location>
</feature>
<sequence length="230" mass="25536">MTTSASQQPVKGILKNKSSLACSLVPSAMQDPRHKSSDVLSKKSQRWDEMNILATYYIEDEDIIKVDGPSTPDNSIDSDDEDVFASENFEALNPDMLARKLAAAKGSKPKYLIHEQESSGDEDSDLSPESKKSLLATCCLFFFRCSIGNGEEKLQKSTRAANEKQLEFEIKRKLHDNEGLSLKLARQLVSKELSEVDEEISTPTTGENVNMEQANQTSLDDQQKKQSPSS</sequence>
<reference evidence="8 9" key="1">
    <citation type="journal article" date="2020" name="Nature">
        <title>Six reference-quality genomes reveal evolution of bat adaptations.</title>
        <authorList>
            <person name="Jebb D."/>
            <person name="Huang Z."/>
            <person name="Pippel M."/>
            <person name="Hughes G.M."/>
            <person name="Lavrichenko K."/>
            <person name="Devanna P."/>
            <person name="Winkler S."/>
            <person name="Jermiin L.S."/>
            <person name="Skirmuntt E.C."/>
            <person name="Katzourakis A."/>
            <person name="Burkitt-Gray L."/>
            <person name="Ray D.A."/>
            <person name="Sullivan K.A.M."/>
            <person name="Roscito J.G."/>
            <person name="Kirilenko B.M."/>
            <person name="Davalos L.M."/>
            <person name="Corthals A.P."/>
            <person name="Power M.L."/>
            <person name="Jones G."/>
            <person name="Ransome R.D."/>
            <person name="Dechmann D.K.N."/>
            <person name="Locatelli A.G."/>
            <person name="Puechmaille S.J."/>
            <person name="Fedrigo O."/>
            <person name="Jarvis E.D."/>
            <person name="Hiller M."/>
            <person name="Vernes S.C."/>
            <person name="Myers E.W."/>
            <person name="Teeling E.C."/>
        </authorList>
    </citation>
    <scope>NUCLEOTIDE SEQUENCE [LARGE SCALE GENOMIC DNA]</scope>
    <source>
        <strain evidence="8">MPipKuh1</strain>
        <tissue evidence="8">Flight muscle</tissue>
    </source>
</reference>
<comment type="caution">
    <text evidence="8">The sequence shown here is derived from an EMBL/GenBank/DDBJ whole genome shotgun (WGS) entry which is preliminary data.</text>
</comment>
<keyword evidence="6" id="KW-0119">Carbohydrate metabolism</keyword>
<evidence type="ECO:0000256" key="1">
    <source>
        <dbReference type="ARBA" id="ARBA00002900"/>
    </source>
</evidence>
<dbReference type="Gene3D" id="6.10.250.1050">
    <property type="match status" value="1"/>
</dbReference>
<protein>
    <submittedName>
        <fullName evidence="8">PPP1R2 family member B</fullName>
    </submittedName>
</protein>
<evidence type="ECO:0000256" key="4">
    <source>
        <dbReference type="ARBA" id="ARBA00022600"/>
    </source>
</evidence>
<dbReference type="GO" id="GO:0009966">
    <property type="term" value="P:regulation of signal transduction"/>
    <property type="evidence" value="ECO:0007669"/>
    <property type="project" value="InterPro"/>
</dbReference>
<evidence type="ECO:0000256" key="2">
    <source>
        <dbReference type="ARBA" id="ARBA00005472"/>
    </source>
</evidence>
<comment type="function">
    <text evidence="1">Inhibitor of protein-phosphatase 1.</text>
</comment>
<keyword evidence="9" id="KW-1185">Reference proteome</keyword>
<evidence type="ECO:0000313" key="8">
    <source>
        <dbReference type="EMBL" id="KAF6318835.1"/>
    </source>
</evidence>
<evidence type="ECO:0000256" key="6">
    <source>
        <dbReference type="ARBA" id="ARBA00023277"/>
    </source>
</evidence>
<dbReference type="GO" id="GO:0005977">
    <property type="term" value="P:glycogen metabolic process"/>
    <property type="evidence" value="ECO:0007669"/>
    <property type="project" value="UniProtKB-KW"/>
</dbReference>
<dbReference type="PANTHER" id="PTHR12398">
    <property type="entry name" value="PROTEIN PHOSPHATASE INHIBITOR"/>
    <property type="match status" value="1"/>
</dbReference>
<evidence type="ECO:0000256" key="7">
    <source>
        <dbReference type="SAM" id="MobiDB-lite"/>
    </source>
</evidence>
<keyword evidence="3" id="KW-0597">Phosphoprotein</keyword>
<organism evidence="8 9">
    <name type="scientific">Pipistrellus kuhlii</name>
    <name type="common">Kuhl's pipistrelle</name>
    <dbReference type="NCBI Taxonomy" id="59472"/>
    <lineage>
        <taxon>Eukaryota</taxon>
        <taxon>Metazoa</taxon>
        <taxon>Chordata</taxon>
        <taxon>Craniata</taxon>
        <taxon>Vertebrata</taxon>
        <taxon>Euteleostomi</taxon>
        <taxon>Mammalia</taxon>
        <taxon>Eutheria</taxon>
        <taxon>Laurasiatheria</taxon>
        <taxon>Chiroptera</taxon>
        <taxon>Yangochiroptera</taxon>
        <taxon>Vespertilionidae</taxon>
        <taxon>Pipistrellus</taxon>
    </lineage>
</organism>
<proteinExistence type="inferred from homology"/>
<dbReference type="Pfam" id="PF04979">
    <property type="entry name" value="IPP-2"/>
    <property type="match status" value="1"/>
</dbReference>
<name>A0A7J7V0Z7_PIPKU</name>
<keyword evidence="4" id="KW-0321">Glycogen metabolism</keyword>
<comment type="similarity">
    <text evidence="2">Belongs to the protein phosphatase inhibitor 2 family.</text>
</comment>
<accession>A0A7J7V0Z7</accession>
<feature type="compositionally biased region" description="Polar residues" evidence="7">
    <location>
        <begin position="201"/>
        <end position="230"/>
    </location>
</feature>
<gene>
    <name evidence="8" type="ORF">mPipKuh1_013968</name>
</gene>
<evidence type="ECO:0000313" key="9">
    <source>
        <dbReference type="Proteomes" id="UP000558488"/>
    </source>
</evidence>